<dbReference type="OrthoDB" id="2015551at2759"/>
<proteinExistence type="predicted"/>
<name>A0A0C3QUW2_9AGAM</name>
<dbReference type="Proteomes" id="UP000054248">
    <property type="component" value="Unassembled WGS sequence"/>
</dbReference>
<protein>
    <submittedName>
        <fullName evidence="2">Uncharacterized protein</fullName>
    </submittedName>
</protein>
<dbReference type="PANTHER" id="PTHR20910">
    <property type="entry name" value="AGAP001623-PA"/>
    <property type="match status" value="1"/>
</dbReference>
<dbReference type="EMBL" id="KN822956">
    <property type="protein sequence ID" value="KIO32304.1"/>
    <property type="molecule type" value="Genomic_DNA"/>
</dbReference>
<accession>A0A0C3QUW2</accession>
<evidence type="ECO:0000256" key="1">
    <source>
        <dbReference type="SAM" id="SignalP"/>
    </source>
</evidence>
<evidence type="ECO:0000313" key="3">
    <source>
        <dbReference type="Proteomes" id="UP000054248"/>
    </source>
</evidence>
<gene>
    <name evidence="2" type="ORF">M407DRAFT_241542</name>
</gene>
<dbReference type="AlphaFoldDB" id="A0A0C3QUW2"/>
<reference evidence="3" key="2">
    <citation type="submission" date="2015-01" db="EMBL/GenBank/DDBJ databases">
        <title>Evolutionary Origins and Diversification of the Mycorrhizal Mutualists.</title>
        <authorList>
            <consortium name="DOE Joint Genome Institute"/>
            <consortium name="Mycorrhizal Genomics Consortium"/>
            <person name="Kohler A."/>
            <person name="Kuo A."/>
            <person name="Nagy L.G."/>
            <person name="Floudas D."/>
            <person name="Copeland A."/>
            <person name="Barry K.W."/>
            <person name="Cichocki N."/>
            <person name="Veneault-Fourrey C."/>
            <person name="LaButti K."/>
            <person name="Lindquist E.A."/>
            <person name="Lipzen A."/>
            <person name="Lundell T."/>
            <person name="Morin E."/>
            <person name="Murat C."/>
            <person name="Riley R."/>
            <person name="Ohm R."/>
            <person name="Sun H."/>
            <person name="Tunlid A."/>
            <person name="Henrissat B."/>
            <person name="Grigoriev I.V."/>
            <person name="Hibbett D.S."/>
            <person name="Martin F."/>
        </authorList>
    </citation>
    <scope>NUCLEOTIDE SEQUENCE [LARGE SCALE GENOMIC DNA]</scope>
    <source>
        <strain evidence="3">MUT 4182</strain>
    </source>
</reference>
<dbReference type="GO" id="GO:0006801">
    <property type="term" value="P:superoxide metabolic process"/>
    <property type="evidence" value="ECO:0007669"/>
    <property type="project" value="InterPro"/>
</dbReference>
<dbReference type="Gene3D" id="2.60.40.200">
    <property type="entry name" value="Superoxide dismutase, copper/zinc binding domain"/>
    <property type="match status" value="1"/>
</dbReference>
<dbReference type="InterPro" id="IPR036423">
    <property type="entry name" value="SOD-like_Cu/Zn_dom_sf"/>
</dbReference>
<keyword evidence="1" id="KW-0732">Signal</keyword>
<feature type="chain" id="PRO_5002169145" evidence="1">
    <location>
        <begin position="22"/>
        <end position="293"/>
    </location>
</feature>
<sequence length="293" mass="31970">MHAFSAFAALSALAVATFTNAAPASNGRERLYARSYATGNGIDARFEFWGRTDGTGTFVKIEVLKGLFKDSPHYQGPYGYHVHTNPVGEERNCTKALAHLDPLAVTESLICDPAFPQYCQEGDLSGKHGKFNGTTSGAIETFGYSDDYLRFFPEDFSILGRSIVIHAANKTRLACGDIISTIDGTASGSFKPTHKPSKFVKHYPTVAPTNPPQVVTPFVGETFPSDDTLHNLPFPLANPALSLQEALNVELTEKTQTVWVNGSKTQAKLPVEKKSSAKPPFRGFTDKSWTWYA</sequence>
<dbReference type="HOGENOM" id="CLU_070138_0_0_1"/>
<keyword evidence="3" id="KW-1185">Reference proteome</keyword>
<reference evidence="2 3" key="1">
    <citation type="submission" date="2014-04" db="EMBL/GenBank/DDBJ databases">
        <authorList>
            <consortium name="DOE Joint Genome Institute"/>
            <person name="Kuo A."/>
            <person name="Girlanda M."/>
            <person name="Perotto S."/>
            <person name="Kohler A."/>
            <person name="Nagy L.G."/>
            <person name="Floudas D."/>
            <person name="Copeland A."/>
            <person name="Barry K.W."/>
            <person name="Cichocki N."/>
            <person name="Veneault-Fourrey C."/>
            <person name="LaButti K."/>
            <person name="Lindquist E.A."/>
            <person name="Lipzen A."/>
            <person name="Lundell T."/>
            <person name="Morin E."/>
            <person name="Murat C."/>
            <person name="Sun H."/>
            <person name="Tunlid A."/>
            <person name="Henrissat B."/>
            <person name="Grigoriev I.V."/>
            <person name="Hibbett D.S."/>
            <person name="Martin F."/>
            <person name="Nordberg H.P."/>
            <person name="Cantor M.N."/>
            <person name="Hua S.X."/>
        </authorList>
    </citation>
    <scope>NUCLEOTIDE SEQUENCE [LARGE SCALE GENOMIC DNA]</scope>
    <source>
        <strain evidence="2 3">MUT 4182</strain>
    </source>
</reference>
<feature type="signal peptide" evidence="1">
    <location>
        <begin position="1"/>
        <end position="21"/>
    </location>
</feature>
<evidence type="ECO:0000313" key="2">
    <source>
        <dbReference type="EMBL" id="KIO32304.1"/>
    </source>
</evidence>
<dbReference type="SUPFAM" id="SSF49329">
    <property type="entry name" value="Cu,Zn superoxide dismutase-like"/>
    <property type="match status" value="1"/>
</dbReference>
<dbReference type="STRING" id="1051891.A0A0C3QUW2"/>
<dbReference type="InterPro" id="IPR053257">
    <property type="entry name" value="Cu-only_SOD"/>
</dbReference>
<dbReference type="PANTHER" id="PTHR20910:SF1">
    <property type="entry name" value="SUPEROXIDE DISMUTASE COPPER_ZINC BINDING DOMAIN-CONTAINING PROTEIN"/>
    <property type="match status" value="1"/>
</dbReference>
<organism evidence="2 3">
    <name type="scientific">Tulasnella calospora MUT 4182</name>
    <dbReference type="NCBI Taxonomy" id="1051891"/>
    <lineage>
        <taxon>Eukaryota</taxon>
        <taxon>Fungi</taxon>
        <taxon>Dikarya</taxon>
        <taxon>Basidiomycota</taxon>
        <taxon>Agaricomycotina</taxon>
        <taxon>Agaricomycetes</taxon>
        <taxon>Cantharellales</taxon>
        <taxon>Tulasnellaceae</taxon>
        <taxon>Tulasnella</taxon>
    </lineage>
</organism>
<dbReference type="GO" id="GO:0046872">
    <property type="term" value="F:metal ion binding"/>
    <property type="evidence" value="ECO:0007669"/>
    <property type="project" value="InterPro"/>
</dbReference>